<reference evidence="2" key="1">
    <citation type="submission" date="2019-08" db="EMBL/GenBank/DDBJ databases">
        <authorList>
            <person name="Kucharzyk K."/>
            <person name="Murdoch R.W."/>
            <person name="Higgins S."/>
            <person name="Loffler F."/>
        </authorList>
    </citation>
    <scope>NUCLEOTIDE SEQUENCE</scope>
</reference>
<dbReference type="Gene3D" id="3.60.15.10">
    <property type="entry name" value="Ribonuclease Z/Hydroxyacylglutathione hydrolase-like"/>
    <property type="match status" value="1"/>
</dbReference>
<dbReference type="AlphaFoldDB" id="A0A644V5C9"/>
<dbReference type="EMBL" id="VSSQ01000223">
    <property type="protein sequence ID" value="MPL86539.1"/>
    <property type="molecule type" value="Genomic_DNA"/>
</dbReference>
<name>A0A644V5C9_9ZZZZ</name>
<dbReference type="InterPro" id="IPR052159">
    <property type="entry name" value="Competence_DNA_uptake"/>
</dbReference>
<dbReference type="PANTHER" id="PTHR30619">
    <property type="entry name" value="DNA INTERNALIZATION/COMPETENCE PROTEIN COMEC/REC2"/>
    <property type="match status" value="1"/>
</dbReference>
<dbReference type="InterPro" id="IPR035681">
    <property type="entry name" value="ComA-like_MBL"/>
</dbReference>
<sequence length="315" mass="35040">MLNIWVRLLVCLSIIFSFAGCKTNISADAKKQAPAVKVATLQNNVQAKKLVVNVMNVGKADSILIQISGKNYLIDTGLKENSNNLVGHLRALGVDKFDIIFMTHPHKDHIGGMPALLNSFKIKQVYDTELIKPDSKLYPKILKLIADKHITKTKIQAPMKIPIADGAYFEVLWPVEQKITVPGDTNLNPNSLVMRLVYKDFSMMFAADSYKESEEHIIRLYPQDELKSNVLKVGHHGSNASTSDAWLNVVNPQVAVASYGIKNGAATDKYPSKKTVERIKAHNIKFYGTFVDGDVRIVTDGKDYSLETEKKQEGV</sequence>
<proteinExistence type="predicted"/>
<protein>
    <recommendedName>
        <fullName evidence="1">Metallo-beta-lactamase domain-containing protein</fullName>
    </recommendedName>
</protein>
<dbReference type="SMART" id="SM00849">
    <property type="entry name" value="Lactamase_B"/>
    <property type="match status" value="1"/>
</dbReference>
<feature type="domain" description="Metallo-beta-lactamase" evidence="1">
    <location>
        <begin position="59"/>
        <end position="261"/>
    </location>
</feature>
<dbReference type="InterPro" id="IPR036866">
    <property type="entry name" value="RibonucZ/Hydroxyglut_hydro"/>
</dbReference>
<dbReference type="InterPro" id="IPR001279">
    <property type="entry name" value="Metallo-B-lactamas"/>
</dbReference>
<comment type="caution">
    <text evidence="2">The sequence shown here is derived from an EMBL/GenBank/DDBJ whole genome shotgun (WGS) entry which is preliminary data.</text>
</comment>
<accession>A0A644V5C9</accession>
<gene>
    <name evidence="2" type="ORF">SDC9_32521</name>
</gene>
<dbReference type="CDD" id="cd07731">
    <property type="entry name" value="ComA-like_MBL-fold"/>
    <property type="match status" value="1"/>
</dbReference>
<dbReference type="SUPFAM" id="SSF56281">
    <property type="entry name" value="Metallo-hydrolase/oxidoreductase"/>
    <property type="match status" value="1"/>
</dbReference>
<dbReference type="Pfam" id="PF00753">
    <property type="entry name" value="Lactamase_B"/>
    <property type="match status" value="1"/>
</dbReference>
<dbReference type="PROSITE" id="PS51257">
    <property type="entry name" value="PROKAR_LIPOPROTEIN"/>
    <property type="match status" value="1"/>
</dbReference>
<evidence type="ECO:0000313" key="2">
    <source>
        <dbReference type="EMBL" id="MPL86539.1"/>
    </source>
</evidence>
<organism evidence="2">
    <name type="scientific">bioreactor metagenome</name>
    <dbReference type="NCBI Taxonomy" id="1076179"/>
    <lineage>
        <taxon>unclassified sequences</taxon>
        <taxon>metagenomes</taxon>
        <taxon>ecological metagenomes</taxon>
    </lineage>
</organism>
<dbReference type="PANTHER" id="PTHR30619:SF1">
    <property type="entry name" value="RECOMBINATION PROTEIN 2"/>
    <property type="match status" value="1"/>
</dbReference>
<evidence type="ECO:0000259" key="1">
    <source>
        <dbReference type="SMART" id="SM00849"/>
    </source>
</evidence>